<dbReference type="EMBL" id="JAERRH010000002">
    <property type="protein sequence ID" value="MBL1104342.1"/>
    <property type="molecule type" value="Genomic_DNA"/>
</dbReference>
<sequence length="162" mass="17837">MAVRHRVIKADPAAVWDVLADGHRYADWVVGTGVSRPKHGHWPRRDAAIEYEIRLGPFRLGNQTVVRHCREGTLLELEIMAGFLGTARFSIELREWGQHCLVIVDEHPLQGAGGALHNTGVEALIQMRHRSMLARLARCCEDGAGRREPSAGQAPAEGTGHA</sequence>
<dbReference type="Pfam" id="PF10604">
    <property type="entry name" value="Polyketide_cyc2"/>
    <property type="match status" value="1"/>
</dbReference>
<dbReference type="RefSeq" id="WP_201814760.1">
    <property type="nucleotide sequence ID" value="NZ_JAERRH010000002.1"/>
</dbReference>
<dbReference type="SUPFAM" id="SSF55961">
    <property type="entry name" value="Bet v1-like"/>
    <property type="match status" value="1"/>
</dbReference>
<gene>
    <name evidence="1" type="ORF">JK361_06945</name>
</gene>
<dbReference type="InterPro" id="IPR019587">
    <property type="entry name" value="Polyketide_cyclase/dehydratase"/>
</dbReference>
<name>A0ABS1NW44_9ACTN</name>
<dbReference type="Proteomes" id="UP000621386">
    <property type="component" value="Unassembled WGS sequence"/>
</dbReference>
<dbReference type="InterPro" id="IPR023393">
    <property type="entry name" value="START-like_dom_sf"/>
</dbReference>
<accession>A0ABS1NW44</accession>
<reference evidence="1 2" key="1">
    <citation type="submission" date="2021-01" db="EMBL/GenBank/DDBJ databases">
        <title>WGS of actinomycetes isolated from Thailand.</title>
        <authorList>
            <person name="Thawai C."/>
        </authorList>
    </citation>
    <scope>NUCLEOTIDE SEQUENCE [LARGE SCALE GENOMIC DNA]</scope>
    <source>
        <strain evidence="1 2">CH5-8</strain>
    </source>
</reference>
<organism evidence="1 2">
    <name type="scientific">Streptomyces musisoli</name>
    <dbReference type="NCBI Taxonomy" id="2802280"/>
    <lineage>
        <taxon>Bacteria</taxon>
        <taxon>Bacillati</taxon>
        <taxon>Actinomycetota</taxon>
        <taxon>Actinomycetes</taxon>
        <taxon>Kitasatosporales</taxon>
        <taxon>Streptomycetaceae</taxon>
        <taxon>Streptomyces</taxon>
    </lineage>
</organism>
<dbReference type="CDD" id="cd07812">
    <property type="entry name" value="SRPBCC"/>
    <property type="match status" value="1"/>
</dbReference>
<evidence type="ECO:0000313" key="2">
    <source>
        <dbReference type="Proteomes" id="UP000621386"/>
    </source>
</evidence>
<evidence type="ECO:0000313" key="1">
    <source>
        <dbReference type="EMBL" id="MBL1104342.1"/>
    </source>
</evidence>
<dbReference type="Gene3D" id="3.30.530.20">
    <property type="match status" value="1"/>
</dbReference>
<keyword evidence="2" id="KW-1185">Reference proteome</keyword>
<comment type="caution">
    <text evidence="1">The sequence shown here is derived from an EMBL/GenBank/DDBJ whole genome shotgun (WGS) entry which is preliminary data.</text>
</comment>
<protein>
    <submittedName>
        <fullName evidence="1">SRPBCC family protein</fullName>
    </submittedName>
</protein>
<proteinExistence type="predicted"/>